<accession>A0A8B6BF82</accession>
<evidence type="ECO:0000313" key="1">
    <source>
        <dbReference type="EMBL" id="VDH89923.1"/>
    </source>
</evidence>
<proteinExistence type="predicted"/>
<dbReference type="Proteomes" id="UP000596742">
    <property type="component" value="Unassembled WGS sequence"/>
</dbReference>
<dbReference type="OrthoDB" id="6158185at2759"/>
<sequence>ADCTIIFDASNIKYNVGDKGIILIDVMDFNKHGVVLVSGNHTEIFDAGNIETANLLFYFEVVDHLNEPVFILPTPPNGQLYEIYSGAAFVVHIFAKPTDNSSTTEIDQFLLTRRDGIHVDKIPMAKPDPGSRVQSITLKWTPKQNEVGKHLVCSYVVDTLGGIVNILIIRAELYKLKREGQLQLKSNSTNTQGAWMLEISFQDPRHGEKQFCAKAIDK</sequence>
<comment type="caution">
    <text evidence="1">The sequence shown here is derived from an EMBL/GenBank/DDBJ whole genome shotgun (WGS) entry which is preliminary data.</text>
</comment>
<name>A0A8B6BF82_MYTGA</name>
<feature type="non-terminal residue" evidence="1">
    <location>
        <position position="218"/>
    </location>
</feature>
<dbReference type="EMBL" id="UYJE01000076">
    <property type="protein sequence ID" value="VDH89923.1"/>
    <property type="molecule type" value="Genomic_DNA"/>
</dbReference>
<evidence type="ECO:0000313" key="2">
    <source>
        <dbReference type="Proteomes" id="UP000596742"/>
    </source>
</evidence>
<organism evidence="1 2">
    <name type="scientific">Mytilus galloprovincialis</name>
    <name type="common">Mediterranean mussel</name>
    <dbReference type="NCBI Taxonomy" id="29158"/>
    <lineage>
        <taxon>Eukaryota</taxon>
        <taxon>Metazoa</taxon>
        <taxon>Spiralia</taxon>
        <taxon>Lophotrochozoa</taxon>
        <taxon>Mollusca</taxon>
        <taxon>Bivalvia</taxon>
        <taxon>Autobranchia</taxon>
        <taxon>Pteriomorphia</taxon>
        <taxon>Mytilida</taxon>
        <taxon>Mytiloidea</taxon>
        <taxon>Mytilidae</taxon>
        <taxon>Mytilinae</taxon>
        <taxon>Mytilus</taxon>
    </lineage>
</organism>
<keyword evidence="2" id="KW-1185">Reference proteome</keyword>
<reference evidence="1" key="1">
    <citation type="submission" date="2018-11" db="EMBL/GenBank/DDBJ databases">
        <authorList>
            <person name="Alioto T."/>
            <person name="Alioto T."/>
        </authorList>
    </citation>
    <scope>NUCLEOTIDE SEQUENCE</scope>
</reference>
<dbReference type="AlphaFoldDB" id="A0A8B6BF82"/>
<protein>
    <submittedName>
        <fullName evidence="1">Uncharacterized protein</fullName>
    </submittedName>
</protein>
<gene>
    <name evidence="1" type="ORF">MGAL_10B041505</name>
</gene>